<gene>
    <name evidence="2" type="ORF">CHGG_10495</name>
</gene>
<dbReference type="GeneID" id="4396788"/>
<name>Q2GNF9_CHAGB</name>
<protein>
    <recommendedName>
        <fullName evidence="1">DUF8212 domain-containing protein</fullName>
    </recommendedName>
</protein>
<proteinExistence type="predicted"/>
<dbReference type="HOGENOM" id="CLU_2003655_0_0_1"/>
<dbReference type="Pfam" id="PF26640">
    <property type="entry name" value="DUF8212"/>
    <property type="match status" value="1"/>
</dbReference>
<organism evidence="2 3">
    <name type="scientific">Chaetomium globosum (strain ATCC 6205 / CBS 148.51 / DSM 1962 / NBRC 6347 / NRRL 1970)</name>
    <name type="common">Soil fungus</name>
    <dbReference type="NCBI Taxonomy" id="306901"/>
    <lineage>
        <taxon>Eukaryota</taxon>
        <taxon>Fungi</taxon>
        <taxon>Dikarya</taxon>
        <taxon>Ascomycota</taxon>
        <taxon>Pezizomycotina</taxon>
        <taxon>Sordariomycetes</taxon>
        <taxon>Sordariomycetidae</taxon>
        <taxon>Sordariales</taxon>
        <taxon>Chaetomiaceae</taxon>
        <taxon>Chaetomium</taxon>
    </lineage>
</organism>
<dbReference type="OMA" id="WDSRERC"/>
<evidence type="ECO:0000313" key="2">
    <source>
        <dbReference type="EMBL" id="EAQ84091.1"/>
    </source>
</evidence>
<dbReference type="VEuPathDB" id="FungiDB:CHGG_10495"/>
<dbReference type="InParanoid" id="Q2GNF9"/>
<dbReference type="RefSeq" id="XP_001228422.1">
    <property type="nucleotide sequence ID" value="XM_001228421.1"/>
</dbReference>
<dbReference type="InterPro" id="IPR058525">
    <property type="entry name" value="DUF8212"/>
</dbReference>
<evidence type="ECO:0000259" key="1">
    <source>
        <dbReference type="Pfam" id="PF26640"/>
    </source>
</evidence>
<dbReference type="AlphaFoldDB" id="Q2GNF9"/>
<keyword evidence="3" id="KW-1185">Reference proteome</keyword>
<dbReference type="PANTHER" id="PTHR10622:SF12">
    <property type="entry name" value="HET DOMAIN-CONTAINING PROTEIN"/>
    <property type="match status" value="1"/>
</dbReference>
<evidence type="ECO:0000313" key="3">
    <source>
        <dbReference type="Proteomes" id="UP000001056"/>
    </source>
</evidence>
<dbReference type="PANTHER" id="PTHR10622">
    <property type="entry name" value="HET DOMAIN-CONTAINING PROTEIN"/>
    <property type="match status" value="1"/>
</dbReference>
<accession>Q2GNF9</accession>
<dbReference type="OrthoDB" id="194358at2759"/>
<dbReference type="Proteomes" id="UP000001056">
    <property type="component" value="Unassembled WGS sequence"/>
</dbReference>
<sequence>MALIYGEGANAFIRLQEEIIKRTNDLSILAWDSRERCRIGPYCGILAASPADFIHASRNFSTTSWSFMTEFTITNSGLRITTKLWVPWVPPSPTSFAPDHTGYLLCLSDSRRFPLVGIHLKMVG</sequence>
<dbReference type="EMBL" id="CH408035">
    <property type="protein sequence ID" value="EAQ84091.1"/>
    <property type="molecule type" value="Genomic_DNA"/>
</dbReference>
<feature type="domain" description="DUF8212" evidence="1">
    <location>
        <begin position="10"/>
        <end position="33"/>
    </location>
</feature>
<reference evidence="3" key="1">
    <citation type="journal article" date="2015" name="Genome Announc.">
        <title>Draft genome sequence of the cellulolytic fungus Chaetomium globosum.</title>
        <authorList>
            <person name="Cuomo C.A."/>
            <person name="Untereiner W.A."/>
            <person name="Ma L.-J."/>
            <person name="Grabherr M."/>
            <person name="Birren B.W."/>
        </authorList>
    </citation>
    <scope>NUCLEOTIDE SEQUENCE [LARGE SCALE GENOMIC DNA]</scope>
    <source>
        <strain evidence="3">ATCC 6205 / CBS 148.51 / DSM 1962 / NBRC 6347 / NRRL 1970</strain>
    </source>
</reference>